<organism evidence="1 2">
    <name type="scientific">Brachionus plicatilis</name>
    <name type="common">Marine rotifer</name>
    <name type="synonym">Brachionus muelleri</name>
    <dbReference type="NCBI Taxonomy" id="10195"/>
    <lineage>
        <taxon>Eukaryota</taxon>
        <taxon>Metazoa</taxon>
        <taxon>Spiralia</taxon>
        <taxon>Gnathifera</taxon>
        <taxon>Rotifera</taxon>
        <taxon>Eurotatoria</taxon>
        <taxon>Monogononta</taxon>
        <taxon>Pseudotrocha</taxon>
        <taxon>Ploima</taxon>
        <taxon>Brachionidae</taxon>
        <taxon>Brachionus</taxon>
    </lineage>
</organism>
<dbReference type="EMBL" id="REGN01011335">
    <property type="protein sequence ID" value="RMZ97562.1"/>
    <property type="molecule type" value="Genomic_DNA"/>
</dbReference>
<evidence type="ECO:0000313" key="1">
    <source>
        <dbReference type="EMBL" id="RMZ97562.1"/>
    </source>
</evidence>
<dbReference type="AlphaFoldDB" id="A0A3M7PET2"/>
<reference evidence="1 2" key="1">
    <citation type="journal article" date="2018" name="Sci. Rep.">
        <title>Genomic signatures of local adaptation to the degree of environmental predictability in rotifers.</title>
        <authorList>
            <person name="Franch-Gras L."/>
            <person name="Hahn C."/>
            <person name="Garcia-Roger E.M."/>
            <person name="Carmona M.J."/>
            <person name="Serra M."/>
            <person name="Gomez A."/>
        </authorList>
    </citation>
    <scope>NUCLEOTIDE SEQUENCE [LARGE SCALE GENOMIC DNA]</scope>
    <source>
        <strain evidence="1">HYR1</strain>
    </source>
</reference>
<accession>A0A3M7PET2</accession>
<dbReference type="Proteomes" id="UP000276133">
    <property type="component" value="Unassembled WGS sequence"/>
</dbReference>
<dbReference type="OrthoDB" id="5978586at2759"/>
<proteinExistence type="predicted"/>
<comment type="caution">
    <text evidence="1">The sequence shown here is derived from an EMBL/GenBank/DDBJ whole genome shotgun (WGS) entry which is preliminary data.</text>
</comment>
<evidence type="ECO:0000313" key="2">
    <source>
        <dbReference type="Proteomes" id="UP000276133"/>
    </source>
</evidence>
<gene>
    <name evidence="1" type="ORF">BpHYR1_043840</name>
</gene>
<keyword evidence="2" id="KW-1185">Reference proteome</keyword>
<protein>
    <submittedName>
        <fullName evidence="1">Uncharacterized protein</fullName>
    </submittedName>
</protein>
<name>A0A3M7PET2_BRAPC</name>
<sequence>MPKITPQNRISQFNNKELSVKKQKFYCVACDQELDHLRKSIIESHLLTPKHIQNSKSVASHKALDFSEENSRIFAAFFHQKKNAFLVVSVDKRVYLPIKTDIPFLKQ</sequence>